<evidence type="ECO:0000313" key="5">
    <source>
        <dbReference type="Proteomes" id="UP001165124"/>
    </source>
</evidence>
<proteinExistence type="predicted"/>
<sequence length="538" mass="59115">MKVHVVVVGTAGNQRYIFASNKRRENVGASHLITCVEGRWLDETLEDITGAAARDARIEDHPVEIVTANAGGVTALVKDRDVGRELVAGITRRALREAPGLDVCGVVGEPVEWRDAEELAEEIRRAYDRLPAVRMARPGPQLRFPGLPIVERCGSSGLPAKGVRRPASGEALEPRSAAGMAKLDAFPDALGRLAVEMGLTDSAARRRIQEVVDYLGFRADWVAVVHADGNGMGEVFRNFDSITSEIGSRSAREYIDALRGLSTGVGECALEAFRFALRSMPSLEDSGDLPPVLPLVIGGDDLTVVCDGKIALRFAERYLREFAKRAREHEDVGGLLELVGQPSLGACAGVAIVKRQYPFHSAVQLSEELTREAKTVKRRLGRERCALSFHVLYESAFADLKRLRAGLTVDGARLTAQPYVLEEPGDPDEWLRGRRWADLRRRVAALSRTDGGERRLPRSQAHELRTGLFLGREVADARFTLLRERLDDPALVRDLTGPDESLFWEDDGTPVTGLLDAMDAEDFLPDFHHEDEPVEVAP</sequence>
<reference evidence="4" key="1">
    <citation type="submission" date="2023-02" db="EMBL/GenBank/DDBJ databases">
        <title>Actinomadura rubrobrunea NBRC 14622.</title>
        <authorList>
            <person name="Ichikawa N."/>
            <person name="Sato H."/>
            <person name="Tonouchi N."/>
        </authorList>
    </citation>
    <scope>NUCLEOTIDE SEQUENCE</scope>
    <source>
        <strain evidence="4">NBRC 14622</strain>
    </source>
</reference>
<evidence type="ECO:0000256" key="2">
    <source>
        <dbReference type="ARBA" id="ARBA00023118"/>
    </source>
</evidence>
<gene>
    <name evidence="4" type="ORF">Arub01_25460</name>
</gene>
<dbReference type="Gene3D" id="3.30.70.270">
    <property type="match status" value="1"/>
</dbReference>
<dbReference type="EMBL" id="BSRZ01000005">
    <property type="protein sequence ID" value="GLW64302.1"/>
    <property type="molecule type" value="Genomic_DNA"/>
</dbReference>
<dbReference type="InterPro" id="IPR043128">
    <property type="entry name" value="Rev_trsase/Diguanyl_cyclase"/>
</dbReference>
<comment type="caution">
    <text evidence="4">The sequence shown here is derived from an EMBL/GenBank/DDBJ whole genome shotgun (WGS) entry which is preliminary data.</text>
</comment>
<dbReference type="Pfam" id="PF22335">
    <property type="entry name" value="Cas10-Cmr2_palm2"/>
    <property type="match status" value="1"/>
</dbReference>
<dbReference type="GO" id="GO:0051607">
    <property type="term" value="P:defense response to virus"/>
    <property type="evidence" value="ECO:0007669"/>
    <property type="project" value="UniProtKB-KW"/>
</dbReference>
<evidence type="ECO:0000259" key="3">
    <source>
        <dbReference type="Pfam" id="PF22335"/>
    </source>
</evidence>
<dbReference type="AlphaFoldDB" id="A0A9W6PWZ6"/>
<accession>A0A9W6PWZ6</accession>
<dbReference type="Proteomes" id="UP001165124">
    <property type="component" value="Unassembled WGS sequence"/>
</dbReference>
<dbReference type="InterPro" id="IPR054767">
    <property type="entry name" value="Cas10-Cmr2_palm2"/>
</dbReference>
<keyword evidence="1" id="KW-0547">Nucleotide-binding</keyword>
<evidence type="ECO:0000256" key="1">
    <source>
        <dbReference type="ARBA" id="ARBA00022741"/>
    </source>
</evidence>
<dbReference type="RefSeq" id="WP_067908835.1">
    <property type="nucleotide sequence ID" value="NZ_BSRZ01000005.1"/>
</dbReference>
<name>A0A9W6PWZ6_9ACTN</name>
<organism evidence="4 5">
    <name type="scientific">Actinomadura rubrobrunea</name>
    <dbReference type="NCBI Taxonomy" id="115335"/>
    <lineage>
        <taxon>Bacteria</taxon>
        <taxon>Bacillati</taxon>
        <taxon>Actinomycetota</taxon>
        <taxon>Actinomycetes</taxon>
        <taxon>Streptosporangiales</taxon>
        <taxon>Thermomonosporaceae</taxon>
        <taxon>Actinomadura</taxon>
    </lineage>
</organism>
<protein>
    <recommendedName>
        <fullName evidence="3">Cas10/Cmr2 second palm domain-containing protein</fullName>
    </recommendedName>
</protein>
<evidence type="ECO:0000313" key="4">
    <source>
        <dbReference type="EMBL" id="GLW64302.1"/>
    </source>
</evidence>
<keyword evidence="5" id="KW-1185">Reference proteome</keyword>
<dbReference type="GO" id="GO:0000166">
    <property type="term" value="F:nucleotide binding"/>
    <property type="evidence" value="ECO:0007669"/>
    <property type="project" value="UniProtKB-KW"/>
</dbReference>
<keyword evidence="2" id="KW-0051">Antiviral defense</keyword>
<feature type="domain" description="Cas10/Cmr2 second palm" evidence="3">
    <location>
        <begin position="222"/>
        <end position="378"/>
    </location>
</feature>